<name>C0E8K6_9FIRM</name>
<reference evidence="1 2" key="2">
    <citation type="submission" date="2009-02" db="EMBL/GenBank/DDBJ databases">
        <title>Draft genome sequence of Clostridium methylpentosum (DSM 5476).</title>
        <authorList>
            <person name="Sudarsanam P."/>
            <person name="Ley R."/>
            <person name="Guruge J."/>
            <person name="Turnbaugh P.J."/>
            <person name="Mahowald M."/>
            <person name="Liep D."/>
            <person name="Gordon J."/>
        </authorList>
    </citation>
    <scope>NUCLEOTIDE SEQUENCE [LARGE SCALE GENOMIC DNA]</scope>
    <source>
        <strain evidence="1 2">DSM 5476</strain>
    </source>
</reference>
<reference evidence="1 2" key="1">
    <citation type="submission" date="2009-01" db="EMBL/GenBank/DDBJ databases">
        <authorList>
            <person name="Fulton L."/>
            <person name="Clifton S."/>
            <person name="Fulton B."/>
            <person name="Xu J."/>
            <person name="Minx P."/>
            <person name="Pepin K.H."/>
            <person name="Johnson M."/>
            <person name="Bhonagiri V."/>
            <person name="Nash W.E."/>
            <person name="Mardis E.R."/>
            <person name="Wilson R.K."/>
        </authorList>
    </citation>
    <scope>NUCLEOTIDE SEQUENCE [LARGE SCALE GENOMIC DNA]</scope>
    <source>
        <strain evidence="1 2">DSM 5476</strain>
    </source>
</reference>
<comment type="caution">
    <text evidence="1">The sequence shown here is derived from an EMBL/GenBank/DDBJ whole genome shotgun (WGS) entry which is preliminary data.</text>
</comment>
<dbReference type="AlphaFoldDB" id="C0E8K6"/>
<accession>C0E8K6</accession>
<dbReference type="EMBL" id="ACEC01000007">
    <property type="protein sequence ID" value="EEG32214.1"/>
    <property type="molecule type" value="Genomic_DNA"/>
</dbReference>
<evidence type="ECO:0000313" key="2">
    <source>
        <dbReference type="Proteomes" id="UP000003340"/>
    </source>
</evidence>
<organism evidence="1 2">
    <name type="scientific">[Clostridium] methylpentosum DSM 5476</name>
    <dbReference type="NCBI Taxonomy" id="537013"/>
    <lineage>
        <taxon>Bacteria</taxon>
        <taxon>Bacillati</taxon>
        <taxon>Bacillota</taxon>
        <taxon>Clostridia</taxon>
        <taxon>Eubacteriales</taxon>
        <taxon>Oscillospiraceae</taxon>
        <taxon>Oscillospiraceae incertae sedis</taxon>
    </lineage>
</organism>
<keyword evidence="2" id="KW-1185">Reference proteome</keyword>
<proteinExistence type="predicted"/>
<evidence type="ECO:0000313" key="1">
    <source>
        <dbReference type="EMBL" id="EEG32214.1"/>
    </source>
</evidence>
<dbReference type="Proteomes" id="UP000003340">
    <property type="component" value="Unassembled WGS sequence"/>
</dbReference>
<protein>
    <submittedName>
        <fullName evidence="1">Uncharacterized protein</fullName>
    </submittedName>
</protein>
<sequence>MVFFIFFPPLTLRTSLSRRSSPAVLPYCQQIPSETKRILSSTSSSFDIFGKIQQL</sequence>
<gene>
    <name evidence="1" type="ORF">CLOSTMETH_00150</name>
</gene>
<dbReference type="HOGENOM" id="CLU_3024016_0_0_9"/>